<dbReference type="RefSeq" id="WP_306644882.1">
    <property type="nucleotide sequence ID" value="NZ_JAVCYS010000002.1"/>
</dbReference>
<feature type="domain" description="GP-PDE" evidence="2">
    <location>
        <begin position="33"/>
        <end position="273"/>
    </location>
</feature>
<keyword evidence="1" id="KW-0732">Signal</keyword>
<reference evidence="3" key="1">
    <citation type="submission" date="2023-08" db="EMBL/GenBank/DDBJ databases">
        <title>Functional annotation and safety assessment of Bacillus stercoris.</title>
        <authorList>
            <person name="Pandit N.T."/>
            <person name="Ahir S.V."/>
            <person name="Chauhan D.A."/>
            <person name="Bose A."/>
            <person name="Dunlap C."/>
            <person name="Doshi J.A."/>
        </authorList>
    </citation>
    <scope>NUCLEOTIDE SEQUENCE</scope>
    <source>
        <strain evidence="3">ZBMF30</strain>
    </source>
</reference>
<dbReference type="PANTHER" id="PTHR46211:SF7">
    <property type="entry name" value="GLYCEROPHOSPHODIESTER PHOSPHODIESTERASE"/>
    <property type="match status" value="1"/>
</dbReference>
<dbReference type="InterPro" id="IPR017946">
    <property type="entry name" value="PLC-like_Pdiesterase_TIM-brl"/>
</dbReference>
<accession>A0ABU0V2G9</accession>
<evidence type="ECO:0000256" key="1">
    <source>
        <dbReference type="SAM" id="SignalP"/>
    </source>
</evidence>
<feature type="signal peptide" evidence="1">
    <location>
        <begin position="1"/>
        <end position="24"/>
    </location>
</feature>
<organism evidence="3 4">
    <name type="scientific">Bacillus stercoris</name>
    <dbReference type="NCBI Taxonomy" id="2054641"/>
    <lineage>
        <taxon>Bacteria</taxon>
        <taxon>Bacillati</taxon>
        <taxon>Bacillota</taxon>
        <taxon>Bacilli</taxon>
        <taxon>Bacillales</taxon>
        <taxon>Bacillaceae</taxon>
        <taxon>Bacillus</taxon>
    </lineage>
</organism>
<keyword evidence="4" id="KW-1185">Reference proteome</keyword>
<dbReference type="Pfam" id="PF03009">
    <property type="entry name" value="GDPD"/>
    <property type="match status" value="1"/>
</dbReference>
<dbReference type="PROSITE" id="PS51704">
    <property type="entry name" value="GP_PDE"/>
    <property type="match status" value="1"/>
</dbReference>
<evidence type="ECO:0000313" key="3">
    <source>
        <dbReference type="EMBL" id="MDQ1851103.1"/>
    </source>
</evidence>
<protein>
    <submittedName>
        <fullName evidence="3">Glycerophosphodiester phosphodiesterase family protein</fullName>
    </submittedName>
</protein>
<dbReference type="Gene3D" id="3.20.20.190">
    <property type="entry name" value="Phosphatidylinositol (PI) phosphodiesterase"/>
    <property type="match status" value="1"/>
</dbReference>
<proteinExistence type="predicted"/>
<evidence type="ECO:0000259" key="2">
    <source>
        <dbReference type="PROSITE" id="PS51704"/>
    </source>
</evidence>
<evidence type="ECO:0000313" key="4">
    <source>
        <dbReference type="Proteomes" id="UP001177898"/>
    </source>
</evidence>
<comment type="caution">
    <text evidence="3">The sequence shown here is derived from an EMBL/GenBank/DDBJ whole genome shotgun (WGS) entry which is preliminary data.</text>
</comment>
<sequence>MKKITYIIILFTLLLSSGCSIHEASGKTPDYRPLVIAHRGASDLEPEHTLSSYKKAIKDKADYIEIDLEETKDGQLVAIHDDSVDRTTNGTGYIRDLTLSQIKNLNLAKGEKIQTIEEIIKTFKLSTKYYIETRENKNGQITMEKQLVKILKKYNLIDRNKVIIESFSEKSLKKIHSLDSNIPITRLIRTQEVRDIDDKALKNISKYASTIGIKAKLANPTILKKAHKHDLKLHVYFTNSDKSNNEGKLIKSCYKIKVDGVFTNNPASAISKLPKQTK</sequence>
<dbReference type="SUPFAM" id="SSF51695">
    <property type="entry name" value="PLC-like phosphodiesterases"/>
    <property type="match status" value="1"/>
</dbReference>
<dbReference type="PANTHER" id="PTHR46211">
    <property type="entry name" value="GLYCEROPHOSPHORYL DIESTER PHOSPHODIESTERASE"/>
    <property type="match status" value="1"/>
</dbReference>
<dbReference type="Proteomes" id="UP001177898">
    <property type="component" value="Unassembled WGS sequence"/>
</dbReference>
<dbReference type="EMBL" id="JAVCYS010000002">
    <property type="protein sequence ID" value="MDQ1851103.1"/>
    <property type="molecule type" value="Genomic_DNA"/>
</dbReference>
<feature type="chain" id="PRO_5045568706" evidence="1">
    <location>
        <begin position="25"/>
        <end position="278"/>
    </location>
</feature>
<dbReference type="PROSITE" id="PS51257">
    <property type="entry name" value="PROKAR_LIPOPROTEIN"/>
    <property type="match status" value="1"/>
</dbReference>
<name>A0ABU0V2G9_9BACI</name>
<gene>
    <name evidence="3" type="ORF">RAQ16_01635</name>
</gene>
<dbReference type="InterPro" id="IPR030395">
    <property type="entry name" value="GP_PDE_dom"/>
</dbReference>